<protein>
    <submittedName>
        <fullName evidence="3">Transcriptional regulator</fullName>
    </submittedName>
</protein>
<dbReference type="EMBL" id="UYSL01012057">
    <property type="protein sequence ID" value="VDL68832.1"/>
    <property type="molecule type" value="Genomic_DNA"/>
</dbReference>
<proteinExistence type="predicted"/>
<keyword evidence="2" id="KW-1185">Reference proteome</keyword>
<accession>A0A0N4XRU0</accession>
<dbReference type="AlphaFoldDB" id="A0A0N4XRU0"/>
<organism evidence="3">
    <name type="scientific">Nippostrongylus brasiliensis</name>
    <name type="common">Rat hookworm</name>
    <dbReference type="NCBI Taxonomy" id="27835"/>
    <lineage>
        <taxon>Eukaryota</taxon>
        <taxon>Metazoa</taxon>
        <taxon>Ecdysozoa</taxon>
        <taxon>Nematoda</taxon>
        <taxon>Chromadorea</taxon>
        <taxon>Rhabditida</taxon>
        <taxon>Rhabditina</taxon>
        <taxon>Rhabditomorpha</taxon>
        <taxon>Strongyloidea</taxon>
        <taxon>Heligmosomidae</taxon>
        <taxon>Nippostrongylus</taxon>
    </lineage>
</organism>
<name>A0A0N4XRU0_NIPBR</name>
<reference evidence="3" key="1">
    <citation type="submission" date="2017-02" db="UniProtKB">
        <authorList>
            <consortium name="WormBaseParasite"/>
        </authorList>
    </citation>
    <scope>IDENTIFICATION</scope>
</reference>
<evidence type="ECO:0000313" key="3">
    <source>
        <dbReference type="WBParaSite" id="NBR_0000524201-mRNA-1"/>
    </source>
</evidence>
<evidence type="ECO:0000313" key="2">
    <source>
        <dbReference type="Proteomes" id="UP000271162"/>
    </source>
</evidence>
<gene>
    <name evidence="1" type="ORF">NBR_LOCUS5243</name>
</gene>
<dbReference type="WBParaSite" id="NBR_0000524201-mRNA-1">
    <property type="protein sequence ID" value="NBR_0000524201-mRNA-1"/>
    <property type="gene ID" value="NBR_0000524201"/>
</dbReference>
<dbReference type="STRING" id="27835.A0A0N4XRU0"/>
<dbReference type="Proteomes" id="UP000271162">
    <property type="component" value="Unassembled WGS sequence"/>
</dbReference>
<evidence type="ECO:0000313" key="1">
    <source>
        <dbReference type="EMBL" id="VDL68832.1"/>
    </source>
</evidence>
<reference evidence="1 2" key="2">
    <citation type="submission" date="2018-11" db="EMBL/GenBank/DDBJ databases">
        <authorList>
            <consortium name="Pathogen Informatics"/>
        </authorList>
    </citation>
    <scope>NUCLEOTIDE SEQUENCE [LARGE SCALE GENOMIC DNA]</scope>
</reference>
<sequence length="50" mass="5342">MMELDETARLLTASTQSVSSYGGISVSKSVSNATVLEAVDPVVLSWKNLR</sequence>